<dbReference type="SUPFAM" id="SSF51430">
    <property type="entry name" value="NAD(P)-linked oxidoreductase"/>
    <property type="match status" value="1"/>
</dbReference>
<gene>
    <name evidence="1" type="ORF">LCGC14_0663610</name>
</gene>
<name>A0A0F9U162_9ZZZZ</name>
<evidence type="ECO:0000313" key="1">
    <source>
        <dbReference type="EMBL" id="KKN47368.1"/>
    </source>
</evidence>
<dbReference type="Gene3D" id="3.20.20.100">
    <property type="entry name" value="NADP-dependent oxidoreductase domain"/>
    <property type="match status" value="1"/>
</dbReference>
<sequence>MQDVQYIRLGKTGLEVSRICLGMMSFGNKREWELEIDDARPIVNKALD</sequence>
<dbReference type="InterPro" id="IPR036812">
    <property type="entry name" value="NAD(P)_OxRdtase_dom_sf"/>
</dbReference>
<evidence type="ECO:0008006" key="2">
    <source>
        <dbReference type="Google" id="ProtNLM"/>
    </source>
</evidence>
<organism evidence="1">
    <name type="scientific">marine sediment metagenome</name>
    <dbReference type="NCBI Taxonomy" id="412755"/>
    <lineage>
        <taxon>unclassified sequences</taxon>
        <taxon>metagenomes</taxon>
        <taxon>ecological metagenomes</taxon>
    </lineage>
</organism>
<accession>A0A0F9U162</accession>
<proteinExistence type="predicted"/>
<dbReference type="AlphaFoldDB" id="A0A0F9U162"/>
<protein>
    <recommendedName>
        <fullName evidence="2">NADP-dependent oxidoreductase domain-containing protein</fullName>
    </recommendedName>
</protein>
<comment type="caution">
    <text evidence="1">The sequence shown here is derived from an EMBL/GenBank/DDBJ whole genome shotgun (WGS) entry which is preliminary data.</text>
</comment>
<reference evidence="1" key="1">
    <citation type="journal article" date="2015" name="Nature">
        <title>Complex archaea that bridge the gap between prokaryotes and eukaryotes.</title>
        <authorList>
            <person name="Spang A."/>
            <person name="Saw J.H."/>
            <person name="Jorgensen S.L."/>
            <person name="Zaremba-Niedzwiedzka K."/>
            <person name="Martijn J."/>
            <person name="Lind A.E."/>
            <person name="van Eijk R."/>
            <person name="Schleper C."/>
            <person name="Guy L."/>
            <person name="Ettema T.J."/>
        </authorList>
    </citation>
    <scope>NUCLEOTIDE SEQUENCE</scope>
</reference>
<dbReference type="EMBL" id="LAZR01001280">
    <property type="protein sequence ID" value="KKN47368.1"/>
    <property type="molecule type" value="Genomic_DNA"/>
</dbReference>